<evidence type="ECO:0000313" key="2">
    <source>
        <dbReference type="Proteomes" id="UP000775213"/>
    </source>
</evidence>
<evidence type="ECO:0000313" key="1">
    <source>
        <dbReference type="EMBL" id="KAH0453517.1"/>
    </source>
</evidence>
<protein>
    <submittedName>
        <fullName evidence="1">Uncharacterized protein</fullName>
    </submittedName>
</protein>
<gene>
    <name evidence="1" type="ORF">IEQ34_017841</name>
</gene>
<accession>A0AAV7GCK2</accession>
<keyword evidence="2" id="KW-1185">Reference proteome</keyword>
<proteinExistence type="predicted"/>
<comment type="caution">
    <text evidence="1">The sequence shown here is derived from an EMBL/GenBank/DDBJ whole genome shotgun (WGS) entry which is preliminary data.</text>
</comment>
<dbReference type="Proteomes" id="UP000775213">
    <property type="component" value="Unassembled WGS sequence"/>
</dbReference>
<name>A0AAV7GCK2_DENCH</name>
<dbReference type="EMBL" id="JAGFBR010000016">
    <property type="protein sequence ID" value="KAH0453517.1"/>
    <property type="molecule type" value="Genomic_DNA"/>
</dbReference>
<reference evidence="1 2" key="1">
    <citation type="journal article" date="2021" name="Hortic Res">
        <title>Chromosome-scale assembly of the Dendrobium chrysotoxum genome enhances the understanding of orchid evolution.</title>
        <authorList>
            <person name="Zhang Y."/>
            <person name="Zhang G.Q."/>
            <person name="Zhang D."/>
            <person name="Liu X.D."/>
            <person name="Xu X.Y."/>
            <person name="Sun W.H."/>
            <person name="Yu X."/>
            <person name="Zhu X."/>
            <person name="Wang Z.W."/>
            <person name="Zhao X."/>
            <person name="Zhong W.Y."/>
            <person name="Chen H."/>
            <person name="Yin W.L."/>
            <person name="Huang T."/>
            <person name="Niu S.C."/>
            <person name="Liu Z.J."/>
        </authorList>
    </citation>
    <scope>NUCLEOTIDE SEQUENCE [LARGE SCALE GENOMIC DNA]</scope>
    <source>
        <strain evidence="1">Lindl</strain>
    </source>
</reference>
<dbReference type="AlphaFoldDB" id="A0AAV7GCK2"/>
<sequence length="96" mass="10588">MRWELNVYITNNLNYSEGKADGGVGEGHDSGDNGKPPNLVEVRDFYLFLSKEFNRARMKAGIYANRIITTGPATQPSWAIAQANESTPEPITAVIM</sequence>
<organism evidence="1 2">
    <name type="scientific">Dendrobium chrysotoxum</name>
    <name type="common">Orchid</name>
    <dbReference type="NCBI Taxonomy" id="161865"/>
    <lineage>
        <taxon>Eukaryota</taxon>
        <taxon>Viridiplantae</taxon>
        <taxon>Streptophyta</taxon>
        <taxon>Embryophyta</taxon>
        <taxon>Tracheophyta</taxon>
        <taxon>Spermatophyta</taxon>
        <taxon>Magnoliopsida</taxon>
        <taxon>Liliopsida</taxon>
        <taxon>Asparagales</taxon>
        <taxon>Orchidaceae</taxon>
        <taxon>Epidendroideae</taxon>
        <taxon>Malaxideae</taxon>
        <taxon>Dendrobiinae</taxon>
        <taxon>Dendrobium</taxon>
    </lineage>
</organism>